<feature type="transmembrane region" description="Helical" evidence="1">
    <location>
        <begin position="6"/>
        <end position="25"/>
    </location>
</feature>
<dbReference type="AlphaFoldDB" id="A0A4R5LQN6"/>
<comment type="caution">
    <text evidence="2">The sequence shown here is derived from an EMBL/GenBank/DDBJ whole genome shotgun (WGS) entry which is preliminary data.</text>
</comment>
<dbReference type="RefSeq" id="WP_133214030.1">
    <property type="nucleotide sequence ID" value="NZ_SMSE01000003.1"/>
</dbReference>
<keyword evidence="3" id="KW-1185">Reference proteome</keyword>
<keyword evidence="1" id="KW-0472">Membrane</keyword>
<accession>A0A4R5LQN6</accession>
<name>A0A4R5LQN6_9GAMM</name>
<organism evidence="2 3">
    <name type="scientific">Seongchinamella unica</name>
    <dbReference type="NCBI Taxonomy" id="2547392"/>
    <lineage>
        <taxon>Bacteria</taxon>
        <taxon>Pseudomonadati</taxon>
        <taxon>Pseudomonadota</taxon>
        <taxon>Gammaproteobacteria</taxon>
        <taxon>Cellvibrionales</taxon>
        <taxon>Halieaceae</taxon>
        <taxon>Seongchinamella</taxon>
    </lineage>
</organism>
<dbReference type="Proteomes" id="UP000295554">
    <property type="component" value="Unassembled WGS sequence"/>
</dbReference>
<protein>
    <submittedName>
        <fullName evidence="2">Uncharacterized protein</fullName>
    </submittedName>
</protein>
<evidence type="ECO:0000256" key="1">
    <source>
        <dbReference type="SAM" id="Phobius"/>
    </source>
</evidence>
<evidence type="ECO:0000313" key="3">
    <source>
        <dbReference type="Proteomes" id="UP000295554"/>
    </source>
</evidence>
<reference evidence="2 3" key="1">
    <citation type="submission" date="2019-03" db="EMBL/GenBank/DDBJ databases">
        <title>Seongchinamella monodicae gen. nov., sp. nov., a novel member of the Gammaproteobacteria isolated from a tidal mudflat of beach.</title>
        <authorList>
            <person name="Yang H.G."/>
            <person name="Kang J.W."/>
            <person name="Lee S.D."/>
        </authorList>
    </citation>
    <scope>NUCLEOTIDE SEQUENCE [LARGE SCALE GENOMIC DNA]</scope>
    <source>
        <strain evidence="2 3">GH4-78</strain>
    </source>
</reference>
<keyword evidence="1" id="KW-1133">Transmembrane helix</keyword>
<gene>
    <name evidence="2" type="ORF">E2F43_14925</name>
</gene>
<keyword evidence="1" id="KW-0812">Transmembrane</keyword>
<sequence>MKFFTAWMEVLANIGVLAGIIFLTIEVSQNTLATKSEASLAIQTSISESISDLSSNPEVFDVIAKVYAEEELTEKERLLASFRFHSTLTMMEGALMQYQLGVIDMSVINSFDDELYELTHSSEFARWNWKNQANSFSPQMQRHVAEVIARETKNRT</sequence>
<proteinExistence type="predicted"/>
<evidence type="ECO:0000313" key="2">
    <source>
        <dbReference type="EMBL" id="TDG12850.1"/>
    </source>
</evidence>
<dbReference type="EMBL" id="SMSE01000003">
    <property type="protein sequence ID" value="TDG12850.1"/>
    <property type="molecule type" value="Genomic_DNA"/>
</dbReference>